<sequence>MSGRRIASRFDRRSPGFATLCSTASILSMLVFPSEQAWQFTDSLGFASTSAEHALELNTEMDFLRIREGMHFRQLSGEGMHFRQLSGEGMPKYNREVVLPDTMSTYLLYNFTMTPSSVLLIKTQSEAHILDPSTLFSDAYLPNEEMSDCDASRTVTWHELFPVLPYTFGLWNAVGPMYFFQFPAKNYIEPGTSPYFCFRVQDKRTHKWATFILGVNTASRSTTGFASIGTILLALSSVHI</sequence>
<name>A0A086K7W9_TOXGO</name>
<reference evidence="1 2" key="1">
    <citation type="submission" date="2014-02" db="EMBL/GenBank/DDBJ databases">
        <authorList>
            <person name="Sibley D."/>
            <person name="Venepally P."/>
            <person name="Karamycheva S."/>
            <person name="Hadjithomas M."/>
            <person name="Khan A."/>
            <person name="Brunk B."/>
            <person name="Roos D."/>
            <person name="Caler E."/>
            <person name="Lorenzi H."/>
        </authorList>
    </citation>
    <scope>NUCLEOTIDE SEQUENCE [LARGE SCALE GENOMIC DNA]</scope>
    <source>
        <strain evidence="1 2">GAB2-2007-GAL-DOM2</strain>
    </source>
</reference>
<organism evidence="1 2">
    <name type="scientific">Toxoplasma gondii GAB2-2007-GAL-DOM2</name>
    <dbReference type="NCBI Taxonomy" id="1130820"/>
    <lineage>
        <taxon>Eukaryota</taxon>
        <taxon>Sar</taxon>
        <taxon>Alveolata</taxon>
        <taxon>Apicomplexa</taxon>
        <taxon>Conoidasida</taxon>
        <taxon>Coccidia</taxon>
        <taxon>Eucoccidiorida</taxon>
        <taxon>Eimeriorina</taxon>
        <taxon>Sarcocystidae</taxon>
        <taxon>Toxoplasma</taxon>
    </lineage>
</organism>
<dbReference type="VEuPathDB" id="ToxoDB:TGDOM2_229220"/>
<dbReference type="EMBL" id="AHZU02000765">
    <property type="protein sequence ID" value="KFG40487.1"/>
    <property type="molecule type" value="Genomic_DNA"/>
</dbReference>
<dbReference type="Proteomes" id="UP000028837">
    <property type="component" value="Unassembled WGS sequence"/>
</dbReference>
<dbReference type="OrthoDB" id="10281889at2759"/>
<gene>
    <name evidence="1" type="ORF">TGDOM2_229220</name>
</gene>
<proteinExistence type="predicted"/>
<evidence type="ECO:0000313" key="2">
    <source>
        <dbReference type="Proteomes" id="UP000028837"/>
    </source>
</evidence>
<dbReference type="AlphaFoldDB" id="A0A086K7W9"/>
<comment type="caution">
    <text evidence="1">The sequence shown here is derived from an EMBL/GenBank/DDBJ whole genome shotgun (WGS) entry which is preliminary data.</text>
</comment>
<evidence type="ECO:0000313" key="1">
    <source>
        <dbReference type="EMBL" id="KFG40487.1"/>
    </source>
</evidence>
<accession>A0A086K7W9</accession>
<protein>
    <submittedName>
        <fullName evidence="1">Uncharacterized protein</fullName>
    </submittedName>
</protein>